<sequence>MTIHTLGLTPALDVVYVLDRIELGAIHRPDTVIRSAGGKSLNVARALAKFERPVRAIVPLGGHIGDLVESLLHATSVEVERIPSAVETRMCMTSVDRSSGALTEFYEPVTCFDVPLDVIAERLATIQPGEWLTVSGGMPAGIAVSDIADLLAHERMRGVRLAIDVHGPALPAILTVSRPDLIKINRAEAKEATGLDDADTAASALLEFGCGVAVITDGEAGSIAKRSGEVAAVAPAADPGLYPVGSGDCYLAGLVTALADGRDLGSAVAFASAAGAANARVPGAAELDLKSLGALHDAAAATTTIHAAP</sequence>
<reference evidence="8 9" key="1">
    <citation type="submission" date="2023-05" db="EMBL/GenBank/DDBJ databases">
        <title>Lithophilousrod everest ZFBP1038 complete genpme.</title>
        <authorList>
            <person name="Tian M."/>
        </authorList>
    </citation>
    <scope>NUCLEOTIDE SEQUENCE [LARGE SCALE GENOMIC DNA]</scope>
    <source>
        <strain evidence="8 9">ZFBP1038</strain>
    </source>
</reference>
<evidence type="ECO:0000256" key="3">
    <source>
        <dbReference type="ARBA" id="ARBA00022741"/>
    </source>
</evidence>
<evidence type="ECO:0000313" key="8">
    <source>
        <dbReference type="EMBL" id="WGW12246.1"/>
    </source>
</evidence>
<dbReference type="GO" id="GO:0016301">
    <property type="term" value="F:kinase activity"/>
    <property type="evidence" value="ECO:0007669"/>
    <property type="project" value="UniProtKB-KW"/>
</dbReference>
<dbReference type="InterPro" id="IPR017583">
    <property type="entry name" value="Tagatose/fructose_Pkinase"/>
</dbReference>
<gene>
    <name evidence="8" type="ORF">LWF01_00320</name>
</gene>
<keyword evidence="2 6" id="KW-0808">Transferase</keyword>
<protein>
    <submittedName>
        <fullName evidence="8">PfkB family carbohydrate kinase</fullName>
    </submittedName>
</protein>
<evidence type="ECO:0000256" key="5">
    <source>
        <dbReference type="ARBA" id="ARBA00022840"/>
    </source>
</evidence>
<keyword evidence="9" id="KW-1185">Reference proteome</keyword>
<evidence type="ECO:0000256" key="4">
    <source>
        <dbReference type="ARBA" id="ARBA00022777"/>
    </source>
</evidence>
<evidence type="ECO:0000256" key="6">
    <source>
        <dbReference type="PIRNR" id="PIRNR000535"/>
    </source>
</evidence>
<keyword evidence="4 8" id="KW-0418">Kinase</keyword>
<comment type="similarity">
    <text evidence="1">Belongs to the carbohydrate kinase PfkB family.</text>
</comment>
<evidence type="ECO:0000256" key="1">
    <source>
        <dbReference type="ARBA" id="ARBA00010688"/>
    </source>
</evidence>
<evidence type="ECO:0000313" key="9">
    <source>
        <dbReference type="Proteomes" id="UP001209083"/>
    </source>
</evidence>
<proteinExistence type="inferred from homology"/>
<feature type="domain" description="Carbohydrate kinase PfkB" evidence="7">
    <location>
        <begin position="14"/>
        <end position="286"/>
    </location>
</feature>
<organism evidence="8 9">
    <name type="scientific">Saxibacter everestensis</name>
    <dbReference type="NCBI Taxonomy" id="2909229"/>
    <lineage>
        <taxon>Bacteria</taxon>
        <taxon>Bacillati</taxon>
        <taxon>Actinomycetota</taxon>
        <taxon>Actinomycetes</taxon>
        <taxon>Micrococcales</taxon>
        <taxon>Brevibacteriaceae</taxon>
        <taxon>Saxibacter</taxon>
    </lineage>
</organism>
<dbReference type="PANTHER" id="PTHR46566:SF5">
    <property type="entry name" value="1-PHOSPHOFRUCTOKINASE"/>
    <property type="match status" value="1"/>
</dbReference>
<dbReference type="PANTHER" id="PTHR46566">
    <property type="entry name" value="1-PHOSPHOFRUCTOKINASE-RELATED"/>
    <property type="match status" value="1"/>
</dbReference>
<keyword evidence="5" id="KW-0067">ATP-binding</keyword>
<accession>A0ABY8QTW4</accession>
<name>A0ABY8QTW4_9MICO</name>
<evidence type="ECO:0000259" key="7">
    <source>
        <dbReference type="Pfam" id="PF00294"/>
    </source>
</evidence>
<keyword evidence="3" id="KW-0547">Nucleotide-binding</keyword>
<evidence type="ECO:0000256" key="2">
    <source>
        <dbReference type="ARBA" id="ARBA00022679"/>
    </source>
</evidence>
<dbReference type="InterPro" id="IPR029056">
    <property type="entry name" value="Ribokinase-like"/>
</dbReference>
<dbReference type="EMBL" id="CP090958">
    <property type="protein sequence ID" value="WGW12246.1"/>
    <property type="molecule type" value="Genomic_DNA"/>
</dbReference>
<dbReference type="InterPro" id="IPR011611">
    <property type="entry name" value="PfkB_dom"/>
</dbReference>
<dbReference type="Pfam" id="PF00294">
    <property type="entry name" value="PfkB"/>
    <property type="match status" value="1"/>
</dbReference>
<dbReference type="PIRSF" id="PIRSF000535">
    <property type="entry name" value="1PFK/6PFK/LacC"/>
    <property type="match status" value="1"/>
</dbReference>
<dbReference type="SUPFAM" id="SSF53613">
    <property type="entry name" value="Ribokinase-like"/>
    <property type="match status" value="1"/>
</dbReference>
<dbReference type="Proteomes" id="UP001209083">
    <property type="component" value="Chromosome"/>
</dbReference>
<dbReference type="Gene3D" id="3.40.1190.20">
    <property type="match status" value="1"/>
</dbReference>
<dbReference type="RefSeq" id="WP_349639045.1">
    <property type="nucleotide sequence ID" value="NZ_CP090958.1"/>
</dbReference>